<proteinExistence type="predicted"/>
<reference evidence="1 2" key="1">
    <citation type="submission" date="2020-05" db="EMBL/GenBank/DDBJ databases">
        <title>Genomic Encyclopedia of Type Strains, Phase IV (KMG-V): Genome sequencing to study the core and pangenomes of soil and plant-associated prokaryotes.</title>
        <authorList>
            <person name="Whitman W."/>
        </authorList>
    </citation>
    <scope>NUCLEOTIDE SEQUENCE [LARGE SCALE GENOMIC DNA]</scope>
    <source>
        <strain evidence="1 2">9A</strain>
    </source>
</reference>
<organism evidence="1 2">
    <name type="scientific">Hymenobacter caeli</name>
    <dbReference type="NCBI Taxonomy" id="2735894"/>
    <lineage>
        <taxon>Bacteria</taxon>
        <taxon>Pseudomonadati</taxon>
        <taxon>Bacteroidota</taxon>
        <taxon>Cytophagia</taxon>
        <taxon>Cytophagales</taxon>
        <taxon>Hymenobacteraceae</taxon>
        <taxon>Hymenobacter</taxon>
    </lineage>
</organism>
<evidence type="ECO:0000313" key="1">
    <source>
        <dbReference type="EMBL" id="NRT18622.1"/>
    </source>
</evidence>
<name>A0ABX2FNT5_9BACT</name>
<gene>
    <name evidence="1" type="ORF">HNP98_001443</name>
</gene>
<sequence length="179" mass="18629">MLPVLAGALLLAGGCKKILGLIHFTVSDTQSFTVPSAYPFGTAPGAVPTTLPAVTVNSTATTTYANNNTKAQYVQDVTLQQLTLTATSPAGQTFDIVQSVQLFISSDAAGTNKVLLASQDQVPAGATSIQLNPAPDTKLDMYLQGSSYALTSVVKLKQQPSQDVVIRVDSKFNVAASLP</sequence>
<protein>
    <recommendedName>
        <fullName evidence="3">DUF1735 domain-containing protein</fullName>
    </recommendedName>
</protein>
<comment type="caution">
    <text evidence="1">The sequence shown here is derived from an EMBL/GenBank/DDBJ whole genome shotgun (WGS) entry which is preliminary data.</text>
</comment>
<evidence type="ECO:0008006" key="3">
    <source>
        <dbReference type="Google" id="ProtNLM"/>
    </source>
</evidence>
<evidence type="ECO:0000313" key="2">
    <source>
        <dbReference type="Proteomes" id="UP000779507"/>
    </source>
</evidence>
<dbReference type="EMBL" id="JABSNP010000005">
    <property type="protein sequence ID" value="NRT18622.1"/>
    <property type="molecule type" value="Genomic_DNA"/>
</dbReference>
<dbReference type="RefSeq" id="WP_173809370.1">
    <property type="nucleotide sequence ID" value="NZ_JABSNP010000005.1"/>
</dbReference>
<dbReference type="Proteomes" id="UP000779507">
    <property type="component" value="Unassembled WGS sequence"/>
</dbReference>
<keyword evidence="2" id="KW-1185">Reference proteome</keyword>
<accession>A0ABX2FNT5</accession>